<dbReference type="Pfam" id="PF02536">
    <property type="entry name" value="mTERF"/>
    <property type="match status" value="1"/>
</dbReference>
<organism evidence="4 5">
    <name type="scientific">Citrus sinensis</name>
    <name type="common">Sweet orange</name>
    <name type="synonym">Citrus aurantium var. sinensis</name>
    <dbReference type="NCBI Taxonomy" id="2711"/>
    <lineage>
        <taxon>Eukaryota</taxon>
        <taxon>Viridiplantae</taxon>
        <taxon>Streptophyta</taxon>
        <taxon>Embryophyta</taxon>
        <taxon>Tracheophyta</taxon>
        <taxon>Spermatophyta</taxon>
        <taxon>Magnoliopsida</taxon>
        <taxon>eudicotyledons</taxon>
        <taxon>Gunneridae</taxon>
        <taxon>Pentapetalae</taxon>
        <taxon>rosids</taxon>
        <taxon>malvids</taxon>
        <taxon>Sapindales</taxon>
        <taxon>Rutaceae</taxon>
        <taxon>Aurantioideae</taxon>
        <taxon>Citrus</taxon>
    </lineage>
</organism>
<evidence type="ECO:0008006" key="6">
    <source>
        <dbReference type="Google" id="ProtNLM"/>
    </source>
</evidence>
<dbReference type="InterPro" id="IPR003690">
    <property type="entry name" value="MTERF"/>
</dbReference>
<dbReference type="AlphaFoldDB" id="A0A067F9U1"/>
<dbReference type="PANTHER" id="PTHR13068:SF173">
    <property type="entry name" value="EMB|CAB62602.1"/>
    <property type="match status" value="1"/>
</dbReference>
<dbReference type="Proteomes" id="UP000027120">
    <property type="component" value="Unassembled WGS sequence"/>
</dbReference>
<dbReference type="SMART" id="SM00733">
    <property type="entry name" value="Mterf"/>
    <property type="match status" value="3"/>
</dbReference>
<dbReference type="GO" id="GO:0003676">
    <property type="term" value="F:nucleic acid binding"/>
    <property type="evidence" value="ECO:0007669"/>
    <property type="project" value="InterPro"/>
</dbReference>
<proteinExistence type="inferred from homology"/>
<dbReference type="EMBL" id="KK784935">
    <property type="protein sequence ID" value="KDO59976.1"/>
    <property type="molecule type" value="Genomic_DNA"/>
</dbReference>
<dbReference type="STRING" id="2711.A0A067F9U1"/>
<dbReference type="GO" id="GO:0009507">
    <property type="term" value="C:chloroplast"/>
    <property type="evidence" value="ECO:0000318"/>
    <property type="project" value="GO_Central"/>
</dbReference>
<evidence type="ECO:0000313" key="5">
    <source>
        <dbReference type="Proteomes" id="UP000027120"/>
    </source>
</evidence>
<keyword evidence="2" id="KW-0804">Transcription</keyword>
<feature type="non-terminal residue" evidence="4">
    <location>
        <position position="262"/>
    </location>
</feature>
<dbReference type="PANTHER" id="PTHR13068">
    <property type="entry name" value="CGI-12 PROTEIN-RELATED"/>
    <property type="match status" value="1"/>
</dbReference>
<keyword evidence="5" id="KW-1185">Reference proteome</keyword>
<dbReference type="Gene3D" id="1.25.70.10">
    <property type="entry name" value="Transcription termination factor 3, mitochondrial"/>
    <property type="match status" value="1"/>
</dbReference>
<sequence length="262" mass="30549">MQRINSFPNSKSFAIKPHFSFFSSLSETQNSNTFLLNYLIETLNIPKPRVLVISNKYSRVKALEKPQIVSQFSQNVGFSDTHIQVTVNAEPQILFSDVDKTLKPKIELFQHSGFMGSDLGNFVSKNPCLLTAILKEILVNDTNNGDIFRVVGVMDFSREEFVEMFRKIELEKAVLVRFPICLACNIEDRVIPRYRVFQIIMSRGMLKKECKRLLLSEENFFRKFVLRFEDDAEELLLTKRKSPWKWDASLIFLCFFFQFISL</sequence>
<name>A0A067F9U1_CITSI</name>
<keyword evidence="2" id="KW-0806">Transcription termination</keyword>
<protein>
    <recommendedName>
        <fullName evidence="6">Mitochondrial transcription termination factor family protein</fullName>
    </recommendedName>
</protein>
<evidence type="ECO:0000256" key="3">
    <source>
        <dbReference type="ARBA" id="ARBA00022946"/>
    </source>
</evidence>
<evidence type="ECO:0000313" key="4">
    <source>
        <dbReference type="EMBL" id="KDO59976.1"/>
    </source>
</evidence>
<keyword evidence="2" id="KW-0805">Transcription regulation</keyword>
<gene>
    <name evidence="4" type="ORF">CISIN_1g037830mg</name>
</gene>
<dbReference type="GO" id="GO:0009658">
    <property type="term" value="P:chloroplast organization"/>
    <property type="evidence" value="ECO:0000318"/>
    <property type="project" value="GO_Central"/>
</dbReference>
<evidence type="ECO:0000256" key="2">
    <source>
        <dbReference type="ARBA" id="ARBA00022472"/>
    </source>
</evidence>
<evidence type="ECO:0000256" key="1">
    <source>
        <dbReference type="ARBA" id="ARBA00007692"/>
    </source>
</evidence>
<reference evidence="4 5" key="1">
    <citation type="submission" date="2014-04" db="EMBL/GenBank/DDBJ databases">
        <authorList>
            <consortium name="International Citrus Genome Consortium"/>
            <person name="Gmitter F."/>
            <person name="Chen C."/>
            <person name="Farmerie W."/>
            <person name="Harkins T."/>
            <person name="Desany B."/>
            <person name="Mohiuddin M."/>
            <person name="Kodira C."/>
            <person name="Borodovsky M."/>
            <person name="Lomsadze A."/>
            <person name="Burns P."/>
            <person name="Jenkins J."/>
            <person name="Prochnik S."/>
            <person name="Shu S."/>
            <person name="Chapman J."/>
            <person name="Pitluck S."/>
            <person name="Schmutz J."/>
            <person name="Rokhsar D."/>
        </authorList>
    </citation>
    <scope>NUCLEOTIDE SEQUENCE</scope>
</reference>
<dbReference type="GO" id="GO:0006353">
    <property type="term" value="P:DNA-templated transcription termination"/>
    <property type="evidence" value="ECO:0007669"/>
    <property type="project" value="UniProtKB-KW"/>
</dbReference>
<comment type="similarity">
    <text evidence="1">Belongs to the mTERF family.</text>
</comment>
<accession>A0A067F9U1</accession>
<keyword evidence="3" id="KW-0809">Transit peptide</keyword>
<dbReference type="InterPro" id="IPR038538">
    <property type="entry name" value="MTERF_sf"/>
</dbReference>